<protein>
    <submittedName>
        <fullName evidence="2">Uncharacterized protein</fullName>
    </submittedName>
</protein>
<evidence type="ECO:0000256" key="1">
    <source>
        <dbReference type="SAM" id="Phobius"/>
    </source>
</evidence>
<feature type="transmembrane region" description="Helical" evidence="1">
    <location>
        <begin position="84"/>
        <end position="113"/>
    </location>
</feature>
<organism evidence="2 3">
    <name type="scientific">Candidatus Methylobacter titanis</name>
    <dbReference type="NCBI Taxonomy" id="3053457"/>
    <lineage>
        <taxon>Bacteria</taxon>
        <taxon>Pseudomonadati</taxon>
        <taxon>Pseudomonadota</taxon>
        <taxon>Gammaproteobacteria</taxon>
        <taxon>Methylococcales</taxon>
        <taxon>Methylococcaceae</taxon>
        <taxon>Methylobacter</taxon>
    </lineage>
</organism>
<dbReference type="Proteomes" id="UP001160519">
    <property type="component" value="Unassembled WGS sequence"/>
</dbReference>
<comment type="caution">
    <text evidence="2">The sequence shown here is derived from an EMBL/GenBank/DDBJ whole genome shotgun (WGS) entry which is preliminary data.</text>
</comment>
<dbReference type="EMBL" id="JAQSDF010000013">
    <property type="protein sequence ID" value="MDI1230741.1"/>
    <property type="molecule type" value="Genomic_DNA"/>
</dbReference>
<dbReference type="AlphaFoldDB" id="A0AA43TJZ5"/>
<sequence>MPQKHPKNLIVNVLMVGVIIAVLSYVFYPGVGQFSVMINGEPVAEPLIRFAAVPTFLLIMMVTGVLMVSLFLGVGMLMFLGVMFVALIGIFIMAPYVWPALIIILLAVALMTVSNDNKA</sequence>
<keyword evidence="1" id="KW-0812">Transmembrane</keyword>
<keyword evidence="1" id="KW-0472">Membrane</keyword>
<feature type="transmembrane region" description="Helical" evidence="1">
    <location>
        <begin position="48"/>
        <end position="72"/>
    </location>
</feature>
<evidence type="ECO:0000313" key="2">
    <source>
        <dbReference type="EMBL" id="MDI1230741.1"/>
    </source>
</evidence>
<evidence type="ECO:0000313" key="3">
    <source>
        <dbReference type="Proteomes" id="UP001160519"/>
    </source>
</evidence>
<proteinExistence type="predicted"/>
<accession>A0AA43TJZ5</accession>
<feature type="transmembrane region" description="Helical" evidence="1">
    <location>
        <begin position="9"/>
        <end position="28"/>
    </location>
</feature>
<gene>
    <name evidence="2" type="ORF">PSU93_06295</name>
</gene>
<reference evidence="2" key="1">
    <citation type="submission" date="2023-01" db="EMBL/GenBank/DDBJ databases">
        <title>Biogeochemical cycle of methane in antarctic sediments.</title>
        <authorList>
            <person name="Roldan D.M."/>
            <person name="Menes R.J."/>
        </authorList>
    </citation>
    <scope>NUCLEOTIDE SEQUENCE [LARGE SCALE GENOMIC DNA]</scope>
    <source>
        <strain evidence="2">K-2018 MAG008</strain>
    </source>
</reference>
<keyword evidence="1" id="KW-1133">Transmembrane helix</keyword>
<name>A0AA43TJZ5_9GAMM</name>
<keyword evidence="3" id="KW-1185">Reference proteome</keyword>